<dbReference type="OrthoDB" id="70182at2759"/>
<keyword evidence="3" id="KW-1185">Reference proteome</keyword>
<dbReference type="PANTHER" id="PTHR45023:SF14">
    <property type="entry name" value="GLUTATHIONE TRANSFERASE"/>
    <property type="match status" value="1"/>
</dbReference>
<evidence type="ECO:0000313" key="2">
    <source>
        <dbReference type="EMBL" id="VFQ60624.1"/>
    </source>
</evidence>
<sequence>MKDATWDYIDEKFFAAMNKDASYCTLDQLTSKWGHIDRKVQKFIGIYEEWSRSRKSGTNDADVLRLAMAWYQDDGHQGKVPIDHWRILSRSPKWQQLNNPEAGSSKKRASVEAEVEVDDTVGSSEQMHPFNVNDSDYKDPIPRPIERRQNLLPRVLEGPALFVLMSISAG</sequence>
<gene>
    <name evidence="2" type="ORF">CCAM_LOCUS2400</name>
</gene>
<dbReference type="Proteomes" id="UP000595140">
    <property type="component" value="Unassembled WGS sequence"/>
</dbReference>
<reference evidence="2 3" key="1">
    <citation type="submission" date="2018-04" db="EMBL/GenBank/DDBJ databases">
        <authorList>
            <person name="Vogel A."/>
        </authorList>
    </citation>
    <scope>NUCLEOTIDE SEQUENCE [LARGE SCALE GENOMIC DNA]</scope>
</reference>
<accession>A0A484K9W5</accession>
<evidence type="ECO:0000313" key="3">
    <source>
        <dbReference type="Proteomes" id="UP000595140"/>
    </source>
</evidence>
<name>A0A484K9W5_9ASTE</name>
<evidence type="ECO:0000256" key="1">
    <source>
        <dbReference type="SAM" id="MobiDB-lite"/>
    </source>
</evidence>
<protein>
    <recommendedName>
        <fullName evidence="4">No apical meristem-associated C-terminal domain-containing protein</fullName>
    </recommendedName>
</protein>
<feature type="region of interest" description="Disordered" evidence="1">
    <location>
        <begin position="120"/>
        <end position="141"/>
    </location>
</feature>
<dbReference type="PANTHER" id="PTHR45023">
    <property type="match status" value="1"/>
</dbReference>
<evidence type="ECO:0008006" key="4">
    <source>
        <dbReference type="Google" id="ProtNLM"/>
    </source>
</evidence>
<dbReference type="EMBL" id="OOIL02000116">
    <property type="protein sequence ID" value="VFQ60624.1"/>
    <property type="molecule type" value="Genomic_DNA"/>
</dbReference>
<dbReference type="AlphaFoldDB" id="A0A484K9W5"/>
<proteinExistence type="predicted"/>
<organism evidence="2 3">
    <name type="scientific">Cuscuta campestris</name>
    <dbReference type="NCBI Taxonomy" id="132261"/>
    <lineage>
        <taxon>Eukaryota</taxon>
        <taxon>Viridiplantae</taxon>
        <taxon>Streptophyta</taxon>
        <taxon>Embryophyta</taxon>
        <taxon>Tracheophyta</taxon>
        <taxon>Spermatophyta</taxon>
        <taxon>Magnoliopsida</taxon>
        <taxon>eudicotyledons</taxon>
        <taxon>Gunneridae</taxon>
        <taxon>Pentapetalae</taxon>
        <taxon>asterids</taxon>
        <taxon>lamiids</taxon>
        <taxon>Solanales</taxon>
        <taxon>Convolvulaceae</taxon>
        <taxon>Cuscuteae</taxon>
        <taxon>Cuscuta</taxon>
        <taxon>Cuscuta subgen. Grammica</taxon>
        <taxon>Cuscuta sect. Cleistogrammica</taxon>
    </lineage>
</organism>